<comment type="caution">
    <text evidence="1">The sequence shown here is derived from an EMBL/GenBank/DDBJ whole genome shotgun (WGS) entry which is preliminary data.</text>
</comment>
<organism evidence="1 2">
    <name type="scientific">Thermoactinomyces mirandus</name>
    <dbReference type="NCBI Taxonomy" id="2756294"/>
    <lineage>
        <taxon>Bacteria</taxon>
        <taxon>Bacillati</taxon>
        <taxon>Bacillota</taxon>
        <taxon>Bacilli</taxon>
        <taxon>Bacillales</taxon>
        <taxon>Thermoactinomycetaceae</taxon>
        <taxon>Thermoactinomyces</taxon>
    </lineage>
</organism>
<proteinExistence type="predicted"/>
<evidence type="ECO:0000313" key="1">
    <source>
        <dbReference type="EMBL" id="MBA4603430.1"/>
    </source>
</evidence>
<name>A0A7W1XUW8_9BACL</name>
<protein>
    <submittedName>
        <fullName evidence="1">Uncharacterized protein</fullName>
    </submittedName>
</protein>
<gene>
    <name evidence="1" type="ORF">H2C83_14140</name>
</gene>
<dbReference type="EMBL" id="JACEOL010000053">
    <property type="protein sequence ID" value="MBA4603430.1"/>
    <property type="molecule type" value="Genomic_DNA"/>
</dbReference>
<evidence type="ECO:0000313" key="2">
    <source>
        <dbReference type="Proteomes" id="UP000538292"/>
    </source>
</evidence>
<reference evidence="1 2" key="1">
    <citation type="submission" date="2020-07" db="EMBL/GenBank/DDBJ databases">
        <title>Thermoactinomyces phylogeny.</title>
        <authorList>
            <person name="Dunlap C."/>
        </authorList>
    </citation>
    <scope>NUCLEOTIDE SEQUENCE [LARGE SCALE GENOMIC DNA]</scope>
    <source>
        <strain evidence="1 2">AMNI-1</strain>
    </source>
</reference>
<dbReference type="AlphaFoldDB" id="A0A7W1XUW8"/>
<sequence>MKNYGEELAYWYLRLNGFFVLDNFVYHKISNERDGDADLLAIRLPNVKGKIGGRTDDWDETLFKYFGEYEIAAVLCEVKTGKNPDFNKAFKDRKLKYALNRIGFAKDDIDRMFFEQQKRYFLLKSGDKKFLKLVISEYVKKRQLHNDSKLPFLVFSLQHIEDFIYKRINRYSEKYSARHMFPSSLLQYMMYKQRENSKK</sequence>
<keyword evidence="2" id="KW-1185">Reference proteome</keyword>
<dbReference type="RefSeq" id="WP_181741906.1">
    <property type="nucleotide sequence ID" value="NZ_JACEOL010000053.1"/>
</dbReference>
<dbReference type="Proteomes" id="UP000538292">
    <property type="component" value="Unassembled WGS sequence"/>
</dbReference>
<accession>A0A7W1XUW8</accession>